<keyword evidence="2" id="KW-0067">ATP-binding</keyword>
<reference evidence="2" key="1">
    <citation type="submission" date="2023-06" db="EMBL/GenBank/DDBJ databases">
        <title>Robiginitalea aurantiacus sp. nov. and Algoriphagus sediminis sp. nov., isolated from coastal sediment.</title>
        <authorList>
            <person name="Zhou Z.Y."/>
            <person name="An J."/>
            <person name="Jia Y.W."/>
            <person name="Du Z.J."/>
        </authorList>
    </citation>
    <scope>NUCLEOTIDE SEQUENCE</scope>
    <source>
        <strain evidence="2">M39</strain>
    </source>
</reference>
<dbReference type="GO" id="GO:0005524">
    <property type="term" value="F:ATP binding"/>
    <property type="evidence" value="ECO:0007669"/>
    <property type="project" value="UniProtKB-KW"/>
</dbReference>
<evidence type="ECO:0000259" key="1">
    <source>
        <dbReference type="Pfam" id="PF13521"/>
    </source>
</evidence>
<feature type="domain" description="NadR/Ttd14 AAA" evidence="1">
    <location>
        <begin position="5"/>
        <end position="173"/>
    </location>
</feature>
<accession>A0ABT7WH11</accession>
<keyword evidence="3" id="KW-1185">Reference proteome</keyword>
<sequence length="193" mass="22375">MAKKTVITGGPGTGKTALIEELERRGHYCFHEFIREMTLDAKKKEVQALTNPLTFVEDPLTFNRMLLQARIGQFEDAIKLQLTPVFFDRGIPDVLAYMDYFGQAYDSEFTGPCNEYKYDTVIVLPPWKAIYRRDNERMESFEEACEIHDCLERTYRSFGYDVKSIQFGTIEDRVNQVLEILARNDEKDSGRSS</sequence>
<proteinExistence type="predicted"/>
<comment type="caution">
    <text evidence="2">The sequence shown here is derived from an EMBL/GenBank/DDBJ whole genome shotgun (WGS) entry which is preliminary data.</text>
</comment>
<keyword evidence="2" id="KW-0547">Nucleotide-binding</keyword>
<dbReference type="InterPro" id="IPR027417">
    <property type="entry name" value="P-loop_NTPase"/>
</dbReference>
<protein>
    <submittedName>
        <fullName evidence="2">ATP-binding protein</fullName>
    </submittedName>
</protein>
<dbReference type="RefSeq" id="WP_289725568.1">
    <property type="nucleotide sequence ID" value="NZ_JAUDUY010000006.1"/>
</dbReference>
<dbReference type="Pfam" id="PF13521">
    <property type="entry name" value="AAA_28"/>
    <property type="match status" value="1"/>
</dbReference>
<organism evidence="2 3">
    <name type="scientific">Robiginitalea aurantiaca</name>
    <dbReference type="NCBI Taxonomy" id="3056915"/>
    <lineage>
        <taxon>Bacteria</taxon>
        <taxon>Pseudomonadati</taxon>
        <taxon>Bacteroidota</taxon>
        <taxon>Flavobacteriia</taxon>
        <taxon>Flavobacteriales</taxon>
        <taxon>Flavobacteriaceae</taxon>
        <taxon>Robiginitalea</taxon>
    </lineage>
</organism>
<dbReference type="SUPFAM" id="SSF52540">
    <property type="entry name" value="P-loop containing nucleoside triphosphate hydrolases"/>
    <property type="match status" value="1"/>
</dbReference>
<dbReference type="Proteomes" id="UP001174839">
    <property type="component" value="Unassembled WGS sequence"/>
</dbReference>
<evidence type="ECO:0000313" key="3">
    <source>
        <dbReference type="Proteomes" id="UP001174839"/>
    </source>
</evidence>
<dbReference type="Gene3D" id="3.40.50.300">
    <property type="entry name" value="P-loop containing nucleotide triphosphate hydrolases"/>
    <property type="match status" value="1"/>
</dbReference>
<dbReference type="InterPro" id="IPR038727">
    <property type="entry name" value="NadR/Ttd14_AAA_dom"/>
</dbReference>
<evidence type="ECO:0000313" key="2">
    <source>
        <dbReference type="EMBL" id="MDM9632203.1"/>
    </source>
</evidence>
<gene>
    <name evidence="2" type="ORF">QU605_12015</name>
</gene>
<name>A0ABT7WH11_9FLAO</name>
<dbReference type="EMBL" id="JAUDUY010000006">
    <property type="protein sequence ID" value="MDM9632203.1"/>
    <property type="molecule type" value="Genomic_DNA"/>
</dbReference>